<dbReference type="SUPFAM" id="SSF49899">
    <property type="entry name" value="Concanavalin A-like lectins/glucanases"/>
    <property type="match status" value="1"/>
</dbReference>
<feature type="domain" description="LamG-like jellyroll fold" evidence="3">
    <location>
        <begin position="81"/>
        <end position="206"/>
    </location>
</feature>
<dbReference type="EMBL" id="MU827334">
    <property type="protein sequence ID" value="KAJ7354733.1"/>
    <property type="molecule type" value="Genomic_DNA"/>
</dbReference>
<sequence>MFNKKYSILEFLPDPVGYYPLKSSTGANDTSSLQNPAGTIFNSNPAPGVYGETGGSYAFTGSRSPPSFIYLNGSHALDTRYSITLLAWVYSEQTGGEIVSYWKNSNYGVGISLDNSRPVFHVYSRDQSTKHSIPGPNNLPLNQWVHLAGAYDNNTGNAVLFVDGIQVAQKSIYSIELETESGLWLGFLFKGKLSQVWIFNVSLTQDEVNQVKDANKSAIRSSSSPPWIATSSSPSTSDTVEVIQTITPTTTATNELPDQSLTVTTLSNQSSIYNTPTVNQTLVYPTPTVNQTHFLSTSRTTSLNVSATSTQNISTTSVLSINPSRATESQSLLGSSVNQAQPLKCYRCIGSKENCSEDEISNTSSKQTVCGPDADRCAKVYYRFNKTTEQFIMNCTHRNICNTAIESCQEAMRINPLDCCNVMCCDSDFCNKPSKNVSLQ</sequence>
<evidence type="ECO:0000256" key="2">
    <source>
        <dbReference type="ARBA" id="ARBA00023157"/>
    </source>
</evidence>
<evidence type="ECO:0000259" key="3">
    <source>
        <dbReference type="SMART" id="SM00560"/>
    </source>
</evidence>
<dbReference type="Gene3D" id="2.10.60.10">
    <property type="entry name" value="CD59"/>
    <property type="match status" value="1"/>
</dbReference>
<protein>
    <recommendedName>
        <fullName evidence="3">LamG-like jellyroll fold domain-containing protein</fullName>
    </recommendedName>
</protein>
<reference evidence="4" key="1">
    <citation type="submission" date="2023-01" db="EMBL/GenBank/DDBJ databases">
        <title>Genome assembly of the deep-sea coral Lophelia pertusa.</title>
        <authorList>
            <person name="Herrera S."/>
            <person name="Cordes E."/>
        </authorList>
    </citation>
    <scope>NUCLEOTIDE SEQUENCE</scope>
    <source>
        <strain evidence="4">USNM1676648</strain>
        <tissue evidence="4">Polyp</tissue>
    </source>
</reference>
<proteinExistence type="predicted"/>
<dbReference type="InterPro" id="IPR006558">
    <property type="entry name" value="LamG-like"/>
</dbReference>
<dbReference type="CDD" id="cd23553">
    <property type="entry name" value="TFP_LU_ECD_Ly6PGE"/>
    <property type="match status" value="1"/>
</dbReference>
<evidence type="ECO:0000256" key="1">
    <source>
        <dbReference type="ARBA" id="ARBA00022729"/>
    </source>
</evidence>
<dbReference type="Proteomes" id="UP001163046">
    <property type="component" value="Unassembled WGS sequence"/>
</dbReference>
<evidence type="ECO:0000313" key="5">
    <source>
        <dbReference type="Proteomes" id="UP001163046"/>
    </source>
</evidence>
<dbReference type="SMART" id="SM00560">
    <property type="entry name" value="LamGL"/>
    <property type="match status" value="1"/>
</dbReference>
<dbReference type="OrthoDB" id="5983696at2759"/>
<dbReference type="PANTHER" id="PTHR47635">
    <property type="entry name" value="CUB DOMAIN-CONTAINING PROTEIN"/>
    <property type="match status" value="1"/>
</dbReference>
<keyword evidence="2" id="KW-1015">Disulfide bond</keyword>
<dbReference type="AlphaFoldDB" id="A0A9X0CKJ4"/>
<accession>A0A9X0CKJ4</accession>
<dbReference type="InterPro" id="IPR013320">
    <property type="entry name" value="ConA-like_dom_sf"/>
</dbReference>
<dbReference type="Pfam" id="PF13385">
    <property type="entry name" value="Laminin_G_3"/>
    <property type="match status" value="1"/>
</dbReference>
<keyword evidence="1" id="KW-0732">Signal</keyword>
<evidence type="ECO:0000313" key="4">
    <source>
        <dbReference type="EMBL" id="KAJ7354733.1"/>
    </source>
</evidence>
<name>A0A9X0CKJ4_9CNID</name>
<organism evidence="4 5">
    <name type="scientific">Desmophyllum pertusum</name>
    <dbReference type="NCBI Taxonomy" id="174260"/>
    <lineage>
        <taxon>Eukaryota</taxon>
        <taxon>Metazoa</taxon>
        <taxon>Cnidaria</taxon>
        <taxon>Anthozoa</taxon>
        <taxon>Hexacorallia</taxon>
        <taxon>Scleractinia</taxon>
        <taxon>Caryophylliina</taxon>
        <taxon>Caryophylliidae</taxon>
        <taxon>Desmophyllum</taxon>
    </lineage>
</organism>
<keyword evidence="5" id="KW-1185">Reference proteome</keyword>
<dbReference type="Gene3D" id="2.60.120.200">
    <property type="match status" value="1"/>
</dbReference>
<comment type="caution">
    <text evidence="4">The sequence shown here is derived from an EMBL/GenBank/DDBJ whole genome shotgun (WGS) entry which is preliminary data.</text>
</comment>
<dbReference type="PANTHER" id="PTHR47635:SF2">
    <property type="entry name" value="LAMG-LIKE JELLYROLL FOLD DOMAIN-CONTAINING PROTEIN"/>
    <property type="match status" value="1"/>
</dbReference>
<dbReference type="InterPro" id="IPR045860">
    <property type="entry name" value="Snake_toxin-like_sf"/>
</dbReference>
<dbReference type="SUPFAM" id="SSF57302">
    <property type="entry name" value="Snake toxin-like"/>
    <property type="match status" value="1"/>
</dbReference>
<gene>
    <name evidence="4" type="ORF">OS493_030509</name>
</gene>